<gene>
    <name evidence="1" type="ORF">DL239_06795</name>
</gene>
<reference evidence="1 2" key="1">
    <citation type="submission" date="2018-05" db="EMBL/GenBank/DDBJ databases">
        <authorList>
            <person name="Zhang Y.-J."/>
        </authorList>
    </citation>
    <scope>NUCLEOTIDE SEQUENCE [LARGE SCALE GENOMIC DNA]</scope>
    <source>
        <strain evidence="1 2">CY04</strain>
    </source>
</reference>
<sequence length="382" mass="43336">MHIVHQGFDTITLSIQANISQDLFDALDVERETAEENRAPSPFSYGGAEFDLLPHGGNGYRFILKGGPLDVTWFFKKPNARDPWGIRISVGSTLLATQGLGHARAYIDKTLERLGVRFENHQVSIARVDFCVDVLAPDFELNPENFVIHSHSNRGDYLTQDDDRRSNGKSGHFTSVTVGKMPGRQVIVYDKRREVIDKKKPIWWDIWNANLERDGLPPLDASDAATSRIWRIEIRAGKDLLKDRWQVRTWAQLDAMFGDIVAEAFEKVRYCEPSDDGNRARWPNHEIWDLVAVTTDDDLLEMRSFVDPTGIREVHRNEHIRLILAQVAGNATTLAALEGVNEIELVDYMEQVGSRLATVVEDDPEKAAKKLDEAKGRYRFIA</sequence>
<proteinExistence type="predicted"/>
<evidence type="ECO:0000313" key="1">
    <source>
        <dbReference type="EMBL" id="NIZ60681.1"/>
    </source>
</evidence>
<keyword evidence="2" id="KW-1185">Reference proteome</keyword>
<comment type="caution">
    <text evidence="1">The sequence shown here is derived from an EMBL/GenBank/DDBJ whole genome shotgun (WGS) entry which is preliminary data.</text>
</comment>
<protein>
    <recommendedName>
        <fullName evidence="3">Replication initiation factor</fullName>
    </recommendedName>
</protein>
<evidence type="ECO:0008006" key="3">
    <source>
        <dbReference type="Google" id="ProtNLM"/>
    </source>
</evidence>
<organism evidence="1 2">
    <name type="scientific">Parasedimentitalea denitrificans</name>
    <dbReference type="NCBI Taxonomy" id="2211118"/>
    <lineage>
        <taxon>Bacteria</taxon>
        <taxon>Pseudomonadati</taxon>
        <taxon>Pseudomonadota</taxon>
        <taxon>Alphaproteobacteria</taxon>
        <taxon>Rhodobacterales</taxon>
        <taxon>Paracoccaceae</taxon>
        <taxon>Parasedimentitalea</taxon>
    </lineage>
</organism>
<evidence type="ECO:0000313" key="2">
    <source>
        <dbReference type="Proteomes" id="UP001429564"/>
    </source>
</evidence>
<name>A0ABX0W5I2_9RHOB</name>
<accession>A0ABX0W5I2</accession>
<dbReference type="EMBL" id="QHLQ01000004">
    <property type="protein sequence ID" value="NIZ60681.1"/>
    <property type="molecule type" value="Genomic_DNA"/>
</dbReference>
<dbReference type="Proteomes" id="UP001429564">
    <property type="component" value="Unassembled WGS sequence"/>
</dbReference>
<dbReference type="RefSeq" id="WP_167683245.1">
    <property type="nucleotide sequence ID" value="NZ_QHLQ01000004.1"/>
</dbReference>